<comment type="subcellular location">
    <subcellularLocation>
        <location evidence="1 10">Cell outer membrane</location>
        <topology evidence="1 10">Multi-pass membrane protein</topology>
    </subcellularLocation>
</comment>
<keyword evidence="16" id="KW-1185">Reference proteome</keyword>
<dbReference type="InterPro" id="IPR037066">
    <property type="entry name" value="Plug_dom_sf"/>
</dbReference>
<keyword evidence="2 10" id="KW-0813">Transport</keyword>
<dbReference type="GO" id="GO:0015344">
    <property type="term" value="F:siderophore uptake transmembrane transporter activity"/>
    <property type="evidence" value="ECO:0007669"/>
    <property type="project" value="TreeGrafter"/>
</dbReference>
<keyword evidence="6 11" id="KW-0798">TonB box</keyword>
<dbReference type="Pfam" id="PF00593">
    <property type="entry name" value="TonB_dep_Rec_b-barrel"/>
    <property type="match status" value="1"/>
</dbReference>
<keyword evidence="8 15" id="KW-0675">Receptor</keyword>
<protein>
    <submittedName>
        <fullName evidence="15">TonB dependent receptor</fullName>
    </submittedName>
</protein>
<evidence type="ECO:0000256" key="7">
    <source>
        <dbReference type="ARBA" id="ARBA00023136"/>
    </source>
</evidence>
<dbReference type="RefSeq" id="WP_083545890.1">
    <property type="nucleotide sequence ID" value="NZ_FRAW01000038.1"/>
</dbReference>
<evidence type="ECO:0000256" key="10">
    <source>
        <dbReference type="PROSITE-ProRule" id="PRU01360"/>
    </source>
</evidence>
<evidence type="ECO:0000259" key="13">
    <source>
        <dbReference type="Pfam" id="PF00593"/>
    </source>
</evidence>
<dbReference type="Gene3D" id="2.40.170.20">
    <property type="entry name" value="TonB-dependent receptor, beta-barrel domain"/>
    <property type="match status" value="1"/>
</dbReference>
<proteinExistence type="inferred from homology"/>
<dbReference type="PROSITE" id="PS52016">
    <property type="entry name" value="TONB_DEPENDENT_REC_3"/>
    <property type="match status" value="1"/>
</dbReference>
<keyword evidence="5 12" id="KW-0732">Signal</keyword>
<evidence type="ECO:0000256" key="8">
    <source>
        <dbReference type="ARBA" id="ARBA00023170"/>
    </source>
</evidence>
<feature type="domain" description="TonB-dependent receptor-like beta-barrel" evidence="13">
    <location>
        <begin position="453"/>
        <end position="643"/>
    </location>
</feature>
<keyword evidence="3 10" id="KW-1134">Transmembrane beta strand</keyword>
<sequence>MRKTFHLDVADATRLAVILMAALSICAMAATIQDLGVSEVTLPPPTPADVSPSYEEITAEAWEGRGLSAAEILSALPGIQSYKQGGLGSFQTVSIRGIAAKNILICLDGIPLNDASGGAVDLGSIDLNSVEKIEIYKDRVPIKFGGSGLGGVVNFVTKKALPALKGSILASYGSHNTWEGAAQVAISPKDSVHFSAAISARHSDNDYEFTNRNGTAYNSDDDFTDTRKNAEFSEYSGNFQYRILHSNNLFSTVSAHLIYTEAGNPGHESSQTKVADFVGQYSQLGYRLEFPILWNCFLLETGVVADFEKNISSSYYPLDNIGYSNSDYVEYGLAGYRLHPEIQGSVILGKIESSFRLAGSAESWGARGSVQDFGITRYSGSFSAGLDIAIFQWLSALAEGSFVKNIDEIDGGKLLSPTGTISIEESKDREMNASAFAQLRFGKKESLWGGHISVGRFFREPQLMELYGVYRGVLSNPDLKNETAIRFESGGFLQTPSRKTIFRAVWFSTFLENGIYWASTVNAMKAYNASTARIYGIELEMKSRPVSFFETVLRGTIQNPRDRGHIKMYSGNLLPGEPVHSYFVEGKFFLPFGLDLTFDVNYRSRIFSDRINQTRQPATARYNAALGFSPWEKMRFIFGITNISDETFTHFYSPYPVPGREYKISWIQKF</sequence>
<dbReference type="InterPro" id="IPR036942">
    <property type="entry name" value="Beta-barrel_TonB_sf"/>
</dbReference>
<dbReference type="SUPFAM" id="SSF56935">
    <property type="entry name" value="Porins"/>
    <property type="match status" value="1"/>
</dbReference>
<dbReference type="EMBL" id="FRAW01000038">
    <property type="protein sequence ID" value="SHL13819.1"/>
    <property type="molecule type" value="Genomic_DNA"/>
</dbReference>
<feature type="chain" id="PRO_5009922760" evidence="12">
    <location>
        <begin position="30"/>
        <end position="670"/>
    </location>
</feature>
<keyword evidence="7 10" id="KW-0472">Membrane</keyword>
<dbReference type="Gene3D" id="2.170.130.10">
    <property type="entry name" value="TonB-dependent receptor, plug domain"/>
    <property type="match status" value="1"/>
</dbReference>
<reference evidence="16" key="1">
    <citation type="submission" date="2016-11" db="EMBL/GenBank/DDBJ databases">
        <authorList>
            <person name="Varghese N."/>
            <person name="Submissions S."/>
        </authorList>
    </citation>
    <scope>NUCLEOTIDE SEQUENCE [LARGE SCALE GENOMIC DNA]</scope>
    <source>
        <strain evidence="16">UWOS</strain>
    </source>
</reference>
<feature type="domain" description="TonB-dependent receptor plug" evidence="14">
    <location>
        <begin position="51"/>
        <end position="152"/>
    </location>
</feature>
<evidence type="ECO:0000259" key="14">
    <source>
        <dbReference type="Pfam" id="PF07715"/>
    </source>
</evidence>
<evidence type="ECO:0000256" key="4">
    <source>
        <dbReference type="ARBA" id="ARBA00022692"/>
    </source>
</evidence>
<keyword evidence="9 10" id="KW-0998">Cell outer membrane</keyword>
<dbReference type="InterPro" id="IPR012910">
    <property type="entry name" value="Plug_dom"/>
</dbReference>
<dbReference type="AlphaFoldDB" id="A0A1M6Y713"/>
<dbReference type="Proteomes" id="UP000184275">
    <property type="component" value="Unassembled WGS sequence"/>
</dbReference>
<evidence type="ECO:0000256" key="3">
    <source>
        <dbReference type="ARBA" id="ARBA00022452"/>
    </source>
</evidence>
<evidence type="ECO:0000313" key="16">
    <source>
        <dbReference type="Proteomes" id="UP000184275"/>
    </source>
</evidence>
<feature type="signal peptide" evidence="12">
    <location>
        <begin position="1"/>
        <end position="29"/>
    </location>
</feature>
<evidence type="ECO:0000256" key="6">
    <source>
        <dbReference type="ARBA" id="ARBA00023077"/>
    </source>
</evidence>
<evidence type="ECO:0000256" key="1">
    <source>
        <dbReference type="ARBA" id="ARBA00004571"/>
    </source>
</evidence>
<organism evidence="15 16">
    <name type="scientific">Fibrobacter intestinalis</name>
    <dbReference type="NCBI Taxonomy" id="28122"/>
    <lineage>
        <taxon>Bacteria</taxon>
        <taxon>Pseudomonadati</taxon>
        <taxon>Fibrobacterota</taxon>
        <taxon>Fibrobacteria</taxon>
        <taxon>Fibrobacterales</taxon>
        <taxon>Fibrobacteraceae</taxon>
        <taxon>Fibrobacter</taxon>
    </lineage>
</organism>
<evidence type="ECO:0000256" key="11">
    <source>
        <dbReference type="RuleBase" id="RU003357"/>
    </source>
</evidence>
<dbReference type="GO" id="GO:0009279">
    <property type="term" value="C:cell outer membrane"/>
    <property type="evidence" value="ECO:0007669"/>
    <property type="project" value="UniProtKB-SubCell"/>
</dbReference>
<evidence type="ECO:0000313" key="15">
    <source>
        <dbReference type="EMBL" id="SHL13819.1"/>
    </source>
</evidence>
<comment type="similarity">
    <text evidence="10 11">Belongs to the TonB-dependent receptor family.</text>
</comment>
<dbReference type="GO" id="GO:0044718">
    <property type="term" value="P:siderophore transmembrane transport"/>
    <property type="evidence" value="ECO:0007669"/>
    <property type="project" value="TreeGrafter"/>
</dbReference>
<dbReference type="PANTHER" id="PTHR30069:SF29">
    <property type="entry name" value="HEMOGLOBIN AND HEMOGLOBIN-HAPTOGLOBIN-BINDING PROTEIN 1-RELATED"/>
    <property type="match status" value="1"/>
</dbReference>
<dbReference type="InterPro" id="IPR039426">
    <property type="entry name" value="TonB-dep_rcpt-like"/>
</dbReference>
<dbReference type="Pfam" id="PF07715">
    <property type="entry name" value="Plug"/>
    <property type="match status" value="1"/>
</dbReference>
<accession>A0A1M6Y713</accession>
<evidence type="ECO:0000256" key="12">
    <source>
        <dbReference type="SAM" id="SignalP"/>
    </source>
</evidence>
<evidence type="ECO:0000256" key="2">
    <source>
        <dbReference type="ARBA" id="ARBA00022448"/>
    </source>
</evidence>
<gene>
    <name evidence="15" type="ORF">SAMN05720469_13811</name>
</gene>
<evidence type="ECO:0000256" key="9">
    <source>
        <dbReference type="ARBA" id="ARBA00023237"/>
    </source>
</evidence>
<evidence type="ECO:0000256" key="5">
    <source>
        <dbReference type="ARBA" id="ARBA00022729"/>
    </source>
</evidence>
<dbReference type="PANTHER" id="PTHR30069">
    <property type="entry name" value="TONB-DEPENDENT OUTER MEMBRANE RECEPTOR"/>
    <property type="match status" value="1"/>
</dbReference>
<dbReference type="InterPro" id="IPR000531">
    <property type="entry name" value="Beta-barrel_TonB"/>
</dbReference>
<name>A0A1M6Y713_9BACT</name>
<keyword evidence="4 10" id="KW-0812">Transmembrane</keyword>